<dbReference type="SUPFAM" id="SSF55874">
    <property type="entry name" value="ATPase domain of HSP90 chaperone/DNA topoisomerase II/histidine kinase"/>
    <property type="match status" value="1"/>
</dbReference>
<evidence type="ECO:0000313" key="13">
    <source>
        <dbReference type="EMBL" id="MFD1147181.1"/>
    </source>
</evidence>
<comment type="catalytic activity">
    <reaction evidence="1">
        <text>ATP + protein L-histidine = ADP + protein N-phospho-L-histidine.</text>
        <dbReference type="EC" id="2.7.13.3"/>
    </reaction>
</comment>
<dbReference type="Proteomes" id="UP001597168">
    <property type="component" value="Unassembled WGS sequence"/>
</dbReference>
<dbReference type="Gene3D" id="1.10.287.130">
    <property type="match status" value="1"/>
</dbReference>
<dbReference type="PRINTS" id="PR00344">
    <property type="entry name" value="BCTRLSENSOR"/>
</dbReference>
<dbReference type="InterPro" id="IPR005467">
    <property type="entry name" value="His_kinase_dom"/>
</dbReference>
<dbReference type="SUPFAM" id="SSF47384">
    <property type="entry name" value="Homodimeric domain of signal transducing histidine kinase"/>
    <property type="match status" value="1"/>
</dbReference>
<comment type="caution">
    <text evidence="13">The sequence shown here is derived from an EMBL/GenBank/DDBJ whole genome shotgun (WGS) entry which is preliminary data.</text>
</comment>
<evidence type="ECO:0000259" key="12">
    <source>
        <dbReference type="PROSITE" id="PS50885"/>
    </source>
</evidence>
<keyword evidence="13" id="KW-0067">ATP-binding</keyword>
<keyword evidence="13" id="KW-0547">Nucleotide-binding</keyword>
<dbReference type="InterPro" id="IPR003661">
    <property type="entry name" value="HisK_dim/P_dom"/>
</dbReference>
<keyword evidence="4" id="KW-0597">Phosphoprotein</keyword>
<dbReference type="CDD" id="cd00075">
    <property type="entry name" value="HATPase"/>
    <property type="match status" value="1"/>
</dbReference>
<dbReference type="EMBL" id="JBHTLK010000029">
    <property type="protein sequence ID" value="MFD1147181.1"/>
    <property type="molecule type" value="Genomic_DNA"/>
</dbReference>
<name>A0ABW3QRF1_9PSEU</name>
<dbReference type="PROSITE" id="PS50885">
    <property type="entry name" value="HAMP"/>
    <property type="match status" value="1"/>
</dbReference>
<keyword evidence="5" id="KW-0808">Transferase</keyword>
<dbReference type="Gene3D" id="6.10.340.10">
    <property type="match status" value="1"/>
</dbReference>
<organism evidence="13 14">
    <name type="scientific">Saccharothrix hoggarensis</name>
    <dbReference type="NCBI Taxonomy" id="913853"/>
    <lineage>
        <taxon>Bacteria</taxon>
        <taxon>Bacillati</taxon>
        <taxon>Actinomycetota</taxon>
        <taxon>Actinomycetes</taxon>
        <taxon>Pseudonocardiales</taxon>
        <taxon>Pseudonocardiaceae</taxon>
        <taxon>Saccharothrix</taxon>
    </lineage>
</organism>
<dbReference type="InterPro" id="IPR004358">
    <property type="entry name" value="Sig_transdc_His_kin-like_C"/>
</dbReference>
<keyword evidence="9" id="KW-0902">Two-component regulatory system</keyword>
<dbReference type="RefSeq" id="WP_380722076.1">
    <property type="nucleotide sequence ID" value="NZ_JBHTLK010000029.1"/>
</dbReference>
<dbReference type="InterPro" id="IPR036890">
    <property type="entry name" value="HATPase_C_sf"/>
</dbReference>
<dbReference type="InterPro" id="IPR003660">
    <property type="entry name" value="HAMP_dom"/>
</dbReference>
<evidence type="ECO:0000256" key="5">
    <source>
        <dbReference type="ARBA" id="ARBA00022679"/>
    </source>
</evidence>
<dbReference type="Pfam" id="PF00512">
    <property type="entry name" value="HisKA"/>
    <property type="match status" value="1"/>
</dbReference>
<evidence type="ECO:0000259" key="11">
    <source>
        <dbReference type="PROSITE" id="PS50109"/>
    </source>
</evidence>
<dbReference type="InterPro" id="IPR036097">
    <property type="entry name" value="HisK_dim/P_sf"/>
</dbReference>
<accession>A0ABW3QRF1</accession>
<dbReference type="Gene3D" id="3.30.565.10">
    <property type="entry name" value="Histidine kinase-like ATPase, C-terminal domain"/>
    <property type="match status" value="1"/>
</dbReference>
<keyword evidence="6" id="KW-0812">Transmembrane</keyword>
<dbReference type="InterPro" id="IPR050428">
    <property type="entry name" value="TCS_sensor_his_kinase"/>
</dbReference>
<dbReference type="PANTHER" id="PTHR45436">
    <property type="entry name" value="SENSOR HISTIDINE KINASE YKOH"/>
    <property type="match status" value="1"/>
</dbReference>
<feature type="domain" description="Histidine kinase" evidence="11">
    <location>
        <begin position="261"/>
        <end position="474"/>
    </location>
</feature>
<keyword evidence="8" id="KW-1133">Transmembrane helix</keyword>
<evidence type="ECO:0000256" key="2">
    <source>
        <dbReference type="ARBA" id="ARBA00004236"/>
    </source>
</evidence>
<evidence type="ECO:0000256" key="7">
    <source>
        <dbReference type="ARBA" id="ARBA00022777"/>
    </source>
</evidence>
<reference evidence="14" key="1">
    <citation type="journal article" date="2019" name="Int. J. Syst. Evol. Microbiol.">
        <title>The Global Catalogue of Microorganisms (GCM) 10K type strain sequencing project: providing services to taxonomists for standard genome sequencing and annotation.</title>
        <authorList>
            <consortium name="The Broad Institute Genomics Platform"/>
            <consortium name="The Broad Institute Genome Sequencing Center for Infectious Disease"/>
            <person name="Wu L."/>
            <person name="Ma J."/>
        </authorList>
    </citation>
    <scope>NUCLEOTIDE SEQUENCE [LARGE SCALE GENOMIC DNA]</scope>
    <source>
        <strain evidence="14">CCUG 60214</strain>
    </source>
</reference>
<evidence type="ECO:0000256" key="3">
    <source>
        <dbReference type="ARBA" id="ARBA00012438"/>
    </source>
</evidence>
<protein>
    <recommendedName>
        <fullName evidence="3">histidine kinase</fullName>
        <ecNumber evidence="3">2.7.13.3</ecNumber>
    </recommendedName>
</protein>
<keyword evidence="7" id="KW-0418">Kinase</keyword>
<sequence>MSLRARLVLTVVGLLALGLAVSVGAIFGALQDWSGDQNDDVLTAVGRDFRRELLAGPGAPQNGVVTDGVVTRVWRDAAAHGDIPSFFQVRSPDGRVRHTTAFGAAPALPDPLTDALWPAAVTAENPDGGRFADVGEPRWLVRTSRVGEHGDILVVAMPAAKSDELLDRVRNVAVGSSAVALLAVAYLSWRAVRRALRPLTGISATAAAIGSGDLTRRVGGAGARTEVGRLGDALNAMLGQLESAFREREASEDRLRRFVADASHELRTPIATIRGYAELFRRGAARRPDDLDVAMRRIESEAERMGSLVDELLLLARLDQGRPLSRDPVELTDLAADAVADALTAWPDHPVELDHDEPVTVAGDRDRLRQVLGNLLANVARHTPPGTTARVSVRAEGDHAVIAVSDDGPGLTEEECSHVFERFYRAPTARADHGGAGLGLSIVAAVAAAHGGRATVASTPGRGTTVAITLSPARPGAARLPDHDDDT</sequence>
<keyword evidence="14" id="KW-1185">Reference proteome</keyword>
<dbReference type="Pfam" id="PF00672">
    <property type="entry name" value="HAMP"/>
    <property type="match status" value="1"/>
</dbReference>
<dbReference type="PROSITE" id="PS50109">
    <property type="entry name" value="HIS_KIN"/>
    <property type="match status" value="1"/>
</dbReference>
<evidence type="ECO:0000313" key="14">
    <source>
        <dbReference type="Proteomes" id="UP001597168"/>
    </source>
</evidence>
<proteinExistence type="predicted"/>
<keyword evidence="10" id="KW-0472">Membrane</keyword>
<dbReference type="GO" id="GO:0005524">
    <property type="term" value="F:ATP binding"/>
    <property type="evidence" value="ECO:0007669"/>
    <property type="project" value="UniProtKB-KW"/>
</dbReference>
<dbReference type="CDD" id="cd06225">
    <property type="entry name" value="HAMP"/>
    <property type="match status" value="1"/>
</dbReference>
<dbReference type="EC" id="2.7.13.3" evidence="3"/>
<evidence type="ECO:0000256" key="9">
    <source>
        <dbReference type="ARBA" id="ARBA00023012"/>
    </source>
</evidence>
<evidence type="ECO:0000256" key="4">
    <source>
        <dbReference type="ARBA" id="ARBA00022553"/>
    </source>
</evidence>
<evidence type="ECO:0000256" key="8">
    <source>
        <dbReference type="ARBA" id="ARBA00022989"/>
    </source>
</evidence>
<dbReference type="Pfam" id="PF02518">
    <property type="entry name" value="HATPase_c"/>
    <property type="match status" value="1"/>
</dbReference>
<feature type="domain" description="HAMP" evidence="12">
    <location>
        <begin position="193"/>
        <end position="246"/>
    </location>
</feature>
<evidence type="ECO:0000256" key="6">
    <source>
        <dbReference type="ARBA" id="ARBA00022692"/>
    </source>
</evidence>
<evidence type="ECO:0000256" key="1">
    <source>
        <dbReference type="ARBA" id="ARBA00000085"/>
    </source>
</evidence>
<dbReference type="SUPFAM" id="SSF158472">
    <property type="entry name" value="HAMP domain-like"/>
    <property type="match status" value="1"/>
</dbReference>
<dbReference type="PANTHER" id="PTHR45436:SF5">
    <property type="entry name" value="SENSOR HISTIDINE KINASE TRCS"/>
    <property type="match status" value="1"/>
</dbReference>
<dbReference type="SMART" id="SM00387">
    <property type="entry name" value="HATPase_c"/>
    <property type="match status" value="1"/>
</dbReference>
<gene>
    <name evidence="13" type="ORF">ACFQ3T_08590</name>
</gene>
<comment type="subcellular location">
    <subcellularLocation>
        <location evidence="2">Cell membrane</location>
    </subcellularLocation>
</comment>
<evidence type="ECO:0000256" key="10">
    <source>
        <dbReference type="ARBA" id="ARBA00023136"/>
    </source>
</evidence>
<dbReference type="SMART" id="SM00304">
    <property type="entry name" value="HAMP"/>
    <property type="match status" value="1"/>
</dbReference>
<dbReference type="CDD" id="cd00082">
    <property type="entry name" value="HisKA"/>
    <property type="match status" value="1"/>
</dbReference>
<dbReference type="SMART" id="SM00388">
    <property type="entry name" value="HisKA"/>
    <property type="match status" value="1"/>
</dbReference>
<dbReference type="InterPro" id="IPR003594">
    <property type="entry name" value="HATPase_dom"/>
</dbReference>